<dbReference type="RefSeq" id="WP_254006975.1">
    <property type="nucleotide sequence ID" value="NZ_OW659477.1"/>
</dbReference>
<comment type="similarity">
    <text evidence="2">Belongs to the chromate ion transporter (CHR) (TC 2.A.51) family.</text>
</comment>
<keyword evidence="4 7" id="KW-0812">Transmembrane</keyword>
<dbReference type="GO" id="GO:0005886">
    <property type="term" value="C:plasma membrane"/>
    <property type="evidence" value="ECO:0007669"/>
    <property type="project" value="UniProtKB-SubCell"/>
</dbReference>
<feature type="transmembrane region" description="Helical" evidence="7">
    <location>
        <begin position="80"/>
        <end position="101"/>
    </location>
</feature>
<feature type="transmembrane region" description="Helical" evidence="7">
    <location>
        <begin position="145"/>
        <end position="176"/>
    </location>
</feature>
<evidence type="ECO:0000256" key="1">
    <source>
        <dbReference type="ARBA" id="ARBA00004651"/>
    </source>
</evidence>
<proteinExistence type="inferred from homology"/>
<evidence type="ECO:0000313" key="10">
    <source>
        <dbReference type="Proteomes" id="UP001154095"/>
    </source>
</evidence>
<keyword evidence="3" id="KW-1003">Cell membrane</keyword>
<dbReference type="EMBL" id="OW659496">
    <property type="protein sequence ID" value="CAH2763834.1"/>
    <property type="molecule type" value="Genomic_DNA"/>
</dbReference>
<dbReference type="Proteomes" id="UP001154111">
    <property type="component" value="Chromosome"/>
</dbReference>
<dbReference type="GO" id="GO:0015109">
    <property type="term" value="F:chromate transmembrane transporter activity"/>
    <property type="evidence" value="ECO:0007669"/>
    <property type="project" value="InterPro"/>
</dbReference>
<protein>
    <submittedName>
        <fullName evidence="8">Chromate transporter</fullName>
    </submittedName>
</protein>
<gene>
    <name evidence="8" type="primary">srpC_1</name>
    <name evidence="8" type="ORF">ERYAMS2_00177</name>
    <name evidence="9" type="ORF">ERYAMS_01735</name>
</gene>
<keyword evidence="10" id="KW-1185">Reference proteome</keyword>
<dbReference type="AlphaFoldDB" id="A0AAU9VG93"/>
<organism evidence="8 11">
    <name type="scientific">Erysipelothrix amsterdamensis</name>
    <dbReference type="NCBI Taxonomy" id="2929157"/>
    <lineage>
        <taxon>Bacteria</taxon>
        <taxon>Bacillati</taxon>
        <taxon>Bacillota</taxon>
        <taxon>Erysipelotrichia</taxon>
        <taxon>Erysipelotrichales</taxon>
        <taxon>Erysipelotrichaceae</taxon>
        <taxon>Erysipelothrix</taxon>
    </lineage>
</organism>
<dbReference type="PANTHER" id="PTHR43663:SF1">
    <property type="entry name" value="CHROMATE TRANSPORTER"/>
    <property type="match status" value="1"/>
</dbReference>
<evidence type="ECO:0000313" key="9">
    <source>
        <dbReference type="EMBL" id="CAH2763834.1"/>
    </source>
</evidence>
<feature type="transmembrane region" description="Helical" evidence="7">
    <location>
        <begin position="113"/>
        <end position="133"/>
    </location>
</feature>
<reference evidence="8" key="1">
    <citation type="submission" date="2022-04" db="EMBL/GenBank/DDBJ databases">
        <authorList>
            <person name="Forde T."/>
        </authorList>
    </citation>
    <scope>NUCLEOTIDE SEQUENCE</scope>
    <source>
        <strain evidence="8">A18Y016a</strain>
        <strain evidence="9">A18Y020d</strain>
    </source>
</reference>
<feature type="transmembrane region" description="Helical" evidence="7">
    <location>
        <begin position="12"/>
        <end position="31"/>
    </location>
</feature>
<comment type="subcellular location">
    <subcellularLocation>
        <location evidence="1">Cell membrane</location>
        <topology evidence="1">Multi-pass membrane protein</topology>
    </subcellularLocation>
</comment>
<evidence type="ECO:0000256" key="5">
    <source>
        <dbReference type="ARBA" id="ARBA00022989"/>
    </source>
</evidence>
<evidence type="ECO:0000313" key="8">
    <source>
        <dbReference type="EMBL" id="CAH2760543.1"/>
    </source>
</evidence>
<evidence type="ECO:0000256" key="2">
    <source>
        <dbReference type="ARBA" id="ARBA00005262"/>
    </source>
</evidence>
<dbReference type="PANTHER" id="PTHR43663">
    <property type="entry name" value="CHROMATE TRANSPORT PROTEIN-RELATED"/>
    <property type="match status" value="1"/>
</dbReference>
<keyword evidence="6 7" id="KW-0472">Membrane</keyword>
<dbReference type="Proteomes" id="UP001154095">
    <property type="component" value="Chromosome"/>
</dbReference>
<keyword evidence="5 7" id="KW-1133">Transmembrane helix</keyword>
<evidence type="ECO:0000256" key="6">
    <source>
        <dbReference type="ARBA" id="ARBA00023136"/>
    </source>
</evidence>
<evidence type="ECO:0000313" key="11">
    <source>
        <dbReference type="Proteomes" id="UP001154111"/>
    </source>
</evidence>
<accession>A0AAU9VG93</accession>
<dbReference type="EMBL" id="OW659477">
    <property type="protein sequence ID" value="CAH2760543.1"/>
    <property type="molecule type" value="Genomic_DNA"/>
</dbReference>
<evidence type="ECO:0000256" key="7">
    <source>
        <dbReference type="SAM" id="Phobius"/>
    </source>
</evidence>
<evidence type="ECO:0000256" key="3">
    <source>
        <dbReference type="ARBA" id="ARBA00022475"/>
    </source>
</evidence>
<dbReference type="InterPro" id="IPR003370">
    <property type="entry name" value="Chromate_transpt"/>
</dbReference>
<evidence type="ECO:0000256" key="4">
    <source>
        <dbReference type="ARBA" id="ARBA00022692"/>
    </source>
</evidence>
<dbReference type="Pfam" id="PF02417">
    <property type="entry name" value="Chromate_transp"/>
    <property type="match status" value="1"/>
</dbReference>
<sequence>MKQISNLELFYTSFFLSAVSFGGGYITIPILRTKYVEEKKLITEDTLQDLAAIAQSAPGAISVNLATGVGYKINGKAGGFASFIGTILPPLFIISVITYFYDFFMGQALIQAIFKGLEVGVAVIMVRLVLDMVKDLYQRDHKFAVFLYLTGLLLSLAFKIHIVFILIFNFVVVFMFNRWEQDHVTVD</sequence>
<name>A0AAU9VG93_9FIRM</name>
<dbReference type="InterPro" id="IPR052518">
    <property type="entry name" value="CHR_Transporter"/>
</dbReference>